<accession>A0ABS0FRU8</accession>
<evidence type="ECO:0000256" key="5">
    <source>
        <dbReference type="ARBA" id="ARBA00022989"/>
    </source>
</evidence>
<keyword evidence="4 7" id="KW-0812">Transmembrane</keyword>
<keyword evidence="5 7" id="KW-1133">Transmembrane helix</keyword>
<dbReference type="Gene3D" id="3.30.240.20">
    <property type="entry name" value="bsu07140 like domains"/>
    <property type="match status" value="1"/>
</dbReference>
<evidence type="ECO:0000256" key="1">
    <source>
        <dbReference type="ARBA" id="ARBA00004651"/>
    </source>
</evidence>
<dbReference type="PANTHER" id="PTHR34582">
    <property type="entry name" value="UPF0702 TRANSMEMBRANE PROTEIN YCAP"/>
    <property type="match status" value="1"/>
</dbReference>
<organism evidence="9 10">
    <name type="scientific">Pseudomonas luteola</name>
    <dbReference type="NCBI Taxonomy" id="47886"/>
    <lineage>
        <taxon>Bacteria</taxon>
        <taxon>Pseudomonadati</taxon>
        <taxon>Pseudomonadota</taxon>
        <taxon>Gammaproteobacteria</taxon>
        <taxon>Pseudomonadales</taxon>
        <taxon>Pseudomonadaceae</taxon>
        <taxon>Pseudomonas</taxon>
    </lineage>
</organism>
<sequence length="146" mass="15965">MDSVLRAAAVYLVVFIIFKIAGRRTLSDITTFDLVLLLIIGEATQQALLGDDFSVTNAALIIVTLVMIDVGLSLLKERLPGIGKFLDGTPMIIVENGQILSKRLNKARLSEPDILEAARNAHGLERVDQVRFAILEKNGKISIIPK</sequence>
<dbReference type="EMBL" id="JADMCD010000014">
    <property type="protein sequence ID" value="MBF8643096.1"/>
    <property type="molecule type" value="Genomic_DNA"/>
</dbReference>
<dbReference type="Proteomes" id="UP000626180">
    <property type="component" value="Unassembled WGS sequence"/>
</dbReference>
<dbReference type="RefSeq" id="WP_196122148.1">
    <property type="nucleotide sequence ID" value="NZ_JADMCD010000014.1"/>
</dbReference>
<keyword evidence="10" id="KW-1185">Reference proteome</keyword>
<protein>
    <submittedName>
        <fullName evidence="9">DUF421 domain-containing protein</fullName>
    </submittedName>
</protein>
<feature type="transmembrane region" description="Helical" evidence="7">
    <location>
        <begin position="6"/>
        <end position="22"/>
    </location>
</feature>
<feature type="transmembrane region" description="Helical" evidence="7">
    <location>
        <begin position="55"/>
        <end position="75"/>
    </location>
</feature>
<dbReference type="PANTHER" id="PTHR34582:SF6">
    <property type="entry name" value="UPF0702 TRANSMEMBRANE PROTEIN YCAP"/>
    <property type="match status" value="1"/>
</dbReference>
<evidence type="ECO:0000256" key="7">
    <source>
        <dbReference type="SAM" id="Phobius"/>
    </source>
</evidence>
<proteinExistence type="inferred from homology"/>
<reference evidence="9 10" key="1">
    <citation type="submission" date="2020-10" db="EMBL/GenBank/DDBJ databases">
        <title>Genome sequences of Pseudomonas isolates.</title>
        <authorList>
            <person name="Wessels L."/>
            <person name="Reich F."/>
            <person name="Hammerl J."/>
        </authorList>
    </citation>
    <scope>NUCLEOTIDE SEQUENCE [LARGE SCALE GENOMIC DNA]</scope>
    <source>
        <strain evidence="9 10">20-MO00624-0</strain>
    </source>
</reference>
<evidence type="ECO:0000256" key="4">
    <source>
        <dbReference type="ARBA" id="ARBA00022692"/>
    </source>
</evidence>
<evidence type="ECO:0000256" key="6">
    <source>
        <dbReference type="ARBA" id="ARBA00023136"/>
    </source>
</evidence>
<comment type="subcellular location">
    <subcellularLocation>
        <location evidence="1">Cell membrane</location>
        <topology evidence="1">Multi-pass membrane protein</topology>
    </subcellularLocation>
</comment>
<keyword evidence="3" id="KW-1003">Cell membrane</keyword>
<dbReference type="InterPro" id="IPR023090">
    <property type="entry name" value="UPF0702_alpha/beta_dom_sf"/>
</dbReference>
<evidence type="ECO:0000256" key="2">
    <source>
        <dbReference type="ARBA" id="ARBA00006448"/>
    </source>
</evidence>
<evidence type="ECO:0000259" key="8">
    <source>
        <dbReference type="Pfam" id="PF04239"/>
    </source>
</evidence>
<dbReference type="Pfam" id="PF04239">
    <property type="entry name" value="DUF421"/>
    <property type="match status" value="1"/>
</dbReference>
<dbReference type="InterPro" id="IPR007353">
    <property type="entry name" value="DUF421"/>
</dbReference>
<keyword evidence="6 7" id="KW-0472">Membrane</keyword>
<evidence type="ECO:0000313" key="9">
    <source>
        <dbReference type="EMBL" id="MBF8643096.1"/>
    </source>
</evidence>
<feature type="domain" description="YetF C-terminal" evidence="8">
    <location>
        <begin position="82"/>
        <end position="146"/>
    </location>
</feature>
<name>A0ABS0FRU8_PSELU</name>
<evidence type="ECO:0000256" key="3">
    <source>
        <dbReference type="ARBA" id="ARBA00022475"/>
    </source>
</evidence>
<gene>
    <name evidence="9" type="ORF">IRZ65_20715</name>
</gene>
<comment type="similarity">
    <text evidence="2">Belongs to the UPF0702 family.</text>
</comment>
<evidence type="ECO:0000313" key="10">
    <source>
        <dbReference type="Proteomes" id="UP000626180"/>
    </source>
</evidence>
<comment type="caution">
    <text evidence="9">The sequence shown here is derived from an EMBL/GenBank/DDBJ whole genome shotgun (WGS) entry which is preliminary data.</text>
</comment>